<feature type="compositionally biased region" description="Basic and acidic residues" evidence="1">
    <location>
        <begin position="52"/>
        <end position="66"/>
    </location>
</feature>
<dbReference type="EMBL" id="JANPWB010000008">
    <property type="protein sequence ID" value="KAJ1162854.1"/>
    <property type="molecule type" value="Genomic_DNA"/>
</dbReference>
<proteinExistence type="predicted"/>
<feature type="compositionally biased region" description="Low complexity" evidence="1">
    <location>
        <begin position="159"/>
        <end position="176"/>
    </location>
</feature>
<organism evidence="2 3">
    <name type="scientific">Pleurodeles waltl</name>
    <name type="common">Iberian ribbed newt</name>
    <dbReference type="NCBI Taxonomy" id="8319"/>
    <lineage>
        <taxon>Eukaryota</taxon>
        <taxon>Metazoa</taxon>
        <taxon>Chordata</taxon>
        <taxon>Craniata</taxon>
        <taxon>Vertebrata</taxon>
        <taxon>Euteleostomi</taxon>
        <taxon>Amphibia</taxon>
        <taxon>Batrachia</taxon>
        <taxon>Caudata</taxon>
        <taxon>Salamandroidea</taxon>
        <taxon>Salamandridae</taxon>
        <taxon>Pleurodelinae</taxon>
        <taxon>Pleurodeles</taxon>
    </lineage>
</organism>
<reference evidence="2" key="1">
    <citation type="journal article" date="2022" name="bioRxiv">
        <title>Sequencing and chromosome-scale assembly of the giantPleurodeles waltlgenome.</title>
        <authorList>
            <person name="Brown T."/>
            <person name="Elewa A."/>
            <person name="Iarovenko S."/>
            <person name="Subramanian E."/>
            <person name="Araus A.J."/>
            <person name="Petzold A."/>
            <person name="Susuki M."/>
            <person name="Suzuki K.-i.T."/>
            <person name="Hayashi T."/>
            <person name="Toyoda A."/>
            <person name="Oliveira C."/>
            <person name="Osipova E."/>
            <person name="Leigh N.D."/>
            <person name="Simon A."/>
            <person name="Yun M.H."/>
        </authorList>
    </citation>
    <scope>NUCLEOTIDE SEQUENCE</scope>
    <source>
        <strain evidence="2">20211129_DDA</strain>
        <tissue evidence="2">Liver</tissue>
    </source>
</reference>
<comment type="caution">
    <text evidence="2">The sequence shown here is derived from an EMBL/GenBank/DDBJ whole genome shotgun (WGS) entry which is preliminary data.</text>
</comment>
<dbReference type="Proteomes" id="UP001066276">
    <property type="component" value="Chromosome 4_2"/>
</dbReference>
<evidence type="ECO:0000313" key="3">
    <source>
        <dbReference type="Proteomes" id="UP001066276"/>
    </source>
</evidence>
<feature type="compositionally biased region" description="Basic and acidic residues" evidence="1">
    <location>
        <begin position="144"/>
        <end position="155"/>
    </location>
</feature>
<feature type="region of interest" description="Disordered" evidence="1">
    <location>
        <begin position="1"/>
        <end position="188"/>
    </location>
</feature>
<name>A0AAV7SD45_PLEWA</name>
<sequence>MEGSGVLFSQHPGKQARQTEDSLQAGRRVGRQRRSSRLRETLETEPQAPWHTDTRRARDGQTEQRRQTRRVRRRIIAPGQGGGDRSPFPCGDKAGHIPREGRQPEIGTGEGATSQEGRDRGQGRPISSGEVGASGHRGRQAAHTTEEAHPSRQRCENCPLSPLASASPQSTPAALQKPPPTSTTCRVA</sequence>
<protein>
    <submittedName>
        <fullName evidence="2">Uncharacterized protein</fullName>
    </submittedName>
</protein>
<dbReference type="AlphaFoldDB" id="A0AAV7SD45"/>
<accession>A0AAV7SD45</accession>
<feature type="compositionally biased region" description="Basic and acidic residues" evidence="1">
    <location>
        <begin position="93"/>
        <end position="103"/>
    </location>
</feature>
<evidence type="ECO:0000256" key="1">
    <source>
        <dbReference type="SAM" id="MobiDB-lite"/>
    </source>
</evidence>
<gene>
    <name evidence="2" type="ORF">NDU88_003319</name>
</gene>
<keyword evidence="3" id="KW-1185">Reference proteome</keyword>
<evidence type="ECO:0000313" key="2">
    <source>
        <dbReference type="EMBL" id="KAJ1162854.1"/>
    </source>
</evidence>